<dbReference type="Gene3D" id="1.20.1270.180">
    <property type="match status" value="1"/>
</dbReference>
<dbReference type="Pfam" id="PF07007">
    <property type="entry name" value="LprI"/>
    <property type="match status" value="1"/>
</dbReference>
<dbReference type="InterPro" id="IPR052755">
    <property type="entry name" value="Lysozyme_Inhibitor_LprI"/>
</dbReference>
<proteinExistence type="predicted"/>
<accession>A0AAJ1TTY2</accession>
<protein>
    <recommendedName>
        <fullName evidence="2">Lysozyme inhibitor LprI-like N-terminal domain-containing protein</fullName>
    </recommendedName>
</protein>
<dbReference type="Proteomes" id="UP001223420">
    <property type="component" value="Unassembled WGS sequence"/>
</dbReference>
<name>A0AAJ1TTY2_9HYPH</name>
<feature type="signal peptide" evidence="1">
    <location>
        <begin position="1"/>
        <end position="24"/>
    </location>
</feature>
<reference evidence="3" key="1">
    <citation type="submission" date="2023-07" db="EMBL/GenBank/DDBJ databases">
        <title>Genomic Encyclopedia of Type Strains, Phase IV (KMG-IV): sequencing the most valuable type-strain genomes for metagenomic binning, comparative biology and taxonomic classification.</title>
        <authorList>
            <person name="Goeker M."/>
        </authorList>
    </citation>
    <scope>NUCLEOTIDE SEQUENCE</scope>
    <source>
        <strain evidence="3">DSM 19569</strain>
    </source>
</reference>
<evidence type="ECO:0000259" key="2">
    <source>
        <dbReference type="Pfam" id="PF07007"/>
    </source>
</evidence>
<evidence type="ECO:0000313" key="4">
    <source>
        <dbReference type="Proteomes" id="UP001223420"/>
    </source>
</evidence>
<dbReference type="GO" id="GO:0005576">
    <property type="term" value="C:extracellular region"/>
    <property type="evidence" value="ECO:0007669"/>
    <property type="project" value="TreeGrafter"/>
</dbReference>
<feature type="chain" id="PRO_5042487340" description="Lysozyme inhibitor LprI-like N-terminal domain-containing protein" evidence="1">
    <location>
        <begin position="25"/>
        <end position="117"/>
    </location>
</feature>
<organism evidence="3 4">
    <name type="scientific">Methylobacterium brachiatum</name>
    <dbReference type="NCBI Taxonomy" id="269660"/>
    <lineage>
        <taxon>Bacteria</taxon>
        <taxon>Pseudomonadati</taxon>
        <taxon>Pseudomonadota</taxon>
        <taxon>Alphaproteobacteria</taxon>
        <taxon>Hyphomicrobiales</taxon>
        <taxon>Methylobacteriaceae</taxon>
        <taxon>Methylobacterium</taxon>
    </lineage>
</organism>
<dbReference type="PANTHER" id="PTHR37549">
    <property type="entry name" value="LIPOPROTEIN LPRI"/>
    <property type="match status" value="1"/>
</dbReference>
<gene>
    <name evidence="3" type="ORF">QO001_003680</name>
</gene>
<dbReference type="InterPro" id="IPR009739">
    <property type="entry name" value="LprI-like_N"/>
</dbReference>
<evidence type="ECO:0000313" key="3">
    <source>
        <dbReference type="EMBL" id="MDQ0544744.1"/>
    </source>
</evidence>
<comment type="caution">
    <text evidence="3">The sequence shown here is derived from an EMBL/GenBank/DDBJ whole genome shotgun (WGS) entry which is preliminary data.</text>
</comment>
<keyword evidence="1" id="KW-0732">Signal</keyword>
<evidence type="ECO:0000256" key="1">
    <source>
        <dbReference type="SAM" id="SignalP"/>
    </source>
</evidence>
<dbReference type="AlphaFoldDB" id="A0AAJ1TTY2"/>
<dbReference type="PANTHER" id="PTHR37549:SF1">
    <property type="entry name" value="LIPOPROTEIN LPRI"/>
    <property type="match status" value="1"/>
</dbReference>
<dbReference type="PROSITE" id="PS51257">
    <property type="entry name" value="PROKAR_LIPOPROTEIN"/>
    <property type="match status" value="1"/>
</dbReference>
<dbReference type="RefSeq" id="WP_230365531.1">
    <property type="nucleotide sequence ID" value="NZ_JAJALK010000002.1"/>
</dbReference>
<sequence length="117" mass="12651">MTKVFALALPLALLPLLGAAPAGAASFACDKAETQDEKAICAHLPLNDMDVEMATRFAILKDVLPMGGQTKLRDDQETWLKERHACGGDIACLRGLYETRLKVLRGVLAEFAKQGPQ</sequence>
<dbReference type="EMBL" id="JAUSWL010000006">
    <property type="protein sequence ID" value="MDQ0544744.1"/>
    <property type="molecule type" value="Genomic_DNA"/>
</dbReference>
<feature type="domain" description="Lysozyme inhibitor LprI-like N-terminal" evidence="2">
    <location>
        <begin position="29"/>
        <end position="90"/>
    </location>
</feature>